<feature type="domain" description="Zn(2)-C6 fungal-type" evidence="6">
    <location>
        <begin position="12"/>
        <end position="42"/>
    </location>
</feature>
<organism evidence="7 8">
    <name type="scientific">Aspergillus steynii IBT 23096</name>
    <dbReference type="NCBI Taxonomy" id="1392250"/>
    <lineage>
        <taxon>Eukaryota</taxon>
        <taxon>Fungi</taxon>
        <taxon>Dikarya</taxon>
        <taxon>Ascomycota</taxon>
        <taxon>Pezizomycotina</taxon>
        <taxon>Eurotiomycetes</taxon>
        <taxon>Eurotiomycetidae</taxon>
        <taxon>Eurotiales</taxon>
        <taxon>Aspergillaceae</taxon>
        <taxon>Aspergillus</taxon>
        <taxon>Aspergillus subgen. Circumdati</taxon>
    </lineage>
</organism>
<evidence type="ECO:0000256" key="1">
    <source>
        <dbReference type="ARBA" id="ARBA00023015"/>
    </source>
</evidence>
<keyword evidence="5" id="KW-1133">Transmembrane helix</keyword>
<dbReference type="Gene3D" id="4.10.240.10">
    <property type="entry name" value="Zn(2)-C6 fungal-type DNA-binding domain"/>
    <property type="match status" value="1"/>
</dbReference>
<dbReference type="InterPro" id="IPR021858">
    <property type="entry name" value="Fun_TF"/>
</dbReference>
<dbReference type="SUPFAM" id="SSF57701">
    <property type="entry name" value="Zn2/Cys6 DNA-binding domain"/>
    <property type="match status" value="1"/>
</dbReference>
<dbReference type="STRING" id="1392250.A0A2I2G6U4"/>
<feature type="non-terminal residue" evidence="7">
    <location>
        <position position="374"/>
    </location>
</feature>
<evidence type="ECO:0000313" key="8">
    <source>
        <dbReference type="Proteomes" id="UP000234275"/>
    </source>
</evidence>
<dbReference type="GO" id="GO:0008270">
    <property type="term" value="F:zinc ion binding"/>
    <property type="evidence" value="ECO:0007669"/>
    <property type="project" value="InterPro"/>
</dbReference>
<dbReference type="EMBL" id="MSFO01000004">
    <property type="protein sequence ID" value="PLB48593.1"/>
    <property type="molecule type" value="Genomic_DNA"/>
</dbReference>
<name>A0A2I2G6U4_9EURO</name>
<reference evidence="7 8" key="1">
    <citation type="submission" date="2016-12" db="EMBL/GenBank/DDBJ databases">
        <title>The genomes of Aspergillus section Nigri reveals drivers in fungal speciation.</title>
        <authorList>
            <consortium name="DOE Joint Genome Institute"/>
            <person name="Vesth T.C."/>
            <person name="Nybo J."/>
            <person name="Theobald S."/>
            <person name="Brandl J."/>
            <person name="Frisvad J.C."/>
            <person name="Nielsen K.F."/>
            <person name="Lyhne E.K."/>
            <person name="Kogle M.E."/>
            <person name="Kuo A."/>
            <person name="Riley R."/>
            <person name="Clum A."/>
            <person name="Nolan M."/>
            <person name="Lipzen A."/>
            <person name="Salamov A."/>
            <person name="Henrissat B."/>
            <person name="Wiebenga A."/>
            <person name="De Vries R.P."/>
            <person name="Grigoriev I.V."/>
            <person name="Mortensen U.H."/>
            <person name="Andersen M.R."/>
            <person name="Baker S.E."/>
        </authorList>
    </citation>
    <scope>NUCLEOTIDE SEQUENCE [LARGE SCALE GENOMIC DNA]</scope>
    <source>
        <strain evidence="7 8">IBT 23096</strain>
    </source>
</reference>
<dbReference type="OrthoDB" id="416217at2759"/>
<accession>A0A2I2G6U4</accession>
<keyword evidence="3" id="KW-0804">Transcription</keyword>
<comment type="caution">
    <text evidence="7">The sequence shown here is derived from an EMBL/GenBank/DDBJ whole genome shotgun (WGS) entry which is preliminary data.</text>
</comment>
<dbReference type="PROSITE" id="PS00463">
    <property type="entry name" value="ZN2_CY6_FUNGAL_1"/>
    <property type="match status" value="1"/>
</dbReference>
<keyword evidence="5" id="KW-0472">Membrane</keyword>
<dbReference type="CDD" id="cd00067">
    <property type="entry name" value="GAL4"/>
    <property type="match status" value="1"/>
</dbReference>
<dbReference type="Pfam" id="PF00172">
    <property type="entry name" value="Zn_clus"/>
    <property type="match status" value="1"/>
</dbReference>
<dbReference type="GO" id="GO:0003677">
    <property type="term" value="F:DNA binding"/>
    <property type="evidence" value="ECO:0007669"/>
    <property type="project" value="UniProtKB-KW"/>
</dbReference>
<gene>
    <name evidence="7" type="ORF">P170DRAFT_332594</name>
</gene>
<dbReference type="PANTHER" id="PTHR47657:SF15">
    <property type="entry name" value="ZN(II)2CYS6 TRANSCRIPTION FACTOR (EUROFUNG)"/>
    <property type="match status" value="1"/>
</dbReference>
<dbReference type="GO" id="GO:0009893">
    <property type="term" value="P:positive regulation of metabolic process"/>
    <property type="evidence" value="ECO:0007669"/>
    <property type="project" value="UniProtKB-ARBA"/>
</dbReference>
<dbReference type="InterPro" id="IPR036864">
    <property type="entry name" value="Zn2-C6_fun-type_DNA-bd_sf"/>
</dbReference>
<dbReference type="SMART" id="SM00066">
    <property type="entry name" value="GAL4"/>
    <property type="match status" value="1"/>
</dbReference>
<dbReference type="Proteomes" id="UP000234275">
    <property type="component" value="Unassembled WGS sequence"/>
</dbReference>
<keyword evidence="2" id="KW-0238">DNA-binding</keyword>
<dbReference type="PROSITE" id="PS50048">
    <property type="entry name" value="ZN2_CY6_FUNGAL_2"/>
    <property type="match status" value="1"/>
</dbReference>
<evidence type="ECO:0000256" key="5">
    <source>
        <dbReference type="SAM" id="Phobius"/>
    </source>
</evidence>
<sequence length="374" mass="42243">RHRRSHRKSRTGCRTCKGRRVKCDETRPQCRRCQTYGITCDFIPGSVDRRLVTTPQTSPRRNDALAFDAMSANVNAVLRSDRPPSTFTRSTRSLGLATLAHFVQMVGARQTAYAPIKQVLRDRTIPLALTEPCLLHAMLAVASTHQANLMPGDSQQNVVATRFRQVAAHMYRGKLQDPITRANMDVLLTTCMLIAMFSFSAPNVRPRDSWIFSDDPGALNWLLIQGGLACLIDCIKPWMDESIWRDAFLVSSAYELYDDHRMGREDLDAGLADLCDISDTTTEETNPYHWPLRMLSPLLRVPVSKLEASRVSSFMGRLPPEYLRLVRAKEPRALLLLAYWLGVMCSALCMYLEASDDRRVLELLDFPASACGYR</sequence>
<evidence type="ECO:0000259" key="6">
    <source>
        <dbReference type="PROSITE" id="PS50048"/>
    </source>
</evidence>
<keyword evidence="4" id="KW-0539">Nucleus</keyword>
<dbReference type="RefSeq" id="XP_024703895.1">
    <property type="nucleotide sequence ID" value="XM_024843371.1"/>
</dbReference>
<keyword evidence="5" id="KW-0812">Transmembrane</keyword>
<protein>
    <submittedName>
        <fullName evidence="7">Putative C6 transcription factor</fullName>
    </submittedName>
</protein>
<dbReference type="PANTHER" id="PTHR47657">
    <property type="entry name" value="STEROL REGULATORY ELEMENT-BINDING PROTEIN ECM22"/>
    <property type="match status" value="1"/>
</dbReference>
<evidence type="ECO:0000256" key="2">
    <source>
        <dbReference type="ARBA" id="ARBA00023125"/>
    </source>
</evidence>
<dbReference type="InterPro" id="IPR052400">
    <property type="entry name" value="Zn2-C6_fungal_TF"/>
</dbReference>
<evidence type="ECO:0000256" key="3">
    <source>
        <dbReference type="ARBA" id="ARBA00023163"/>
    </source>
</evidence>
<keyword evidence="1" id="KW-0805">Transcription regulation</keyword>
<feature type="non-terminal residue" evidence="7">
    <location>
        <position position="1"/>
    </location>
</feature>
<keyword evidence="8" id="KW-1185">Reference proteome</keyword>
<evidence type="ECO:0000256" key="4">
    <source>
        <dbReference type="ARBA" id="ARBA00023242"/>
    </source>
</evidence>
<dbReference type="AlphaFoldDB" id="A0A2I2G6U4"/>
<feature type="transmembrane region" description="Helical" evidence="5">
    <location>
        <begin position="333"/>
        <end position="354"/>
    </location>
</feature>
<proteinExistence type="predicted"/>
<dbReference type="GeneID" id="36551071"/>
<dbReference type="VEuPathDB" id="FungiDB:P170DRAFT_332594"/>
<dbReference type="Pfam" id="PF11951">
    <property type="entry name" value="Fungal_trans_2"/>
    <property type="match status" value="1"/>
</dbReference>
<dbReference type="GO" id="GO:0000981">
    <property type="term" value="F:DNA-binding transcription factor activity, RNA polymerase II-specific"/>
    <property type="evidence" value="ECO:0007669"/>
    <property type="project" value="InterPro"/>
</dbReference>
<evidence type="ECO:0000313" key="7">
    <source>
        <dbReference type="EMBL" id="PLB48593.1"/>
    </source>
</evidence>
<dbReference type="InterPro" id="IPR001138">
    <property type="entry name" value="Zn2Cys6_DnaBD"/>
</dbReference>